<evidence type="ECO:0000313" key="4">
    <source>
        <dbReference type="EMBL" id="HIZ74779.1"/>
    </source>
</evidence>
<proteinExistence type="predicted"/>
<keyword evidence="2" id="KW-0862">Zinc</keyword>
<evidence type="ECO:0000259" key="3">
    <source>
        <dbReference type="Pfam" id="PF01411"/>
    </source>
</evidence>
<dbReference type="Pfam" id="PF01411">
    <property type="entry name" value="tRNA-synt_2c"/>
    <property type="match status" value="1"/>
</dbReference>
<sequence>MTEKLFYQDSHLREFTAEVISCEAVKDRYEIETDRTAFFPEGGGQYADTGELGGVRVLDVREENGRIFHVADGPLEVGTTVSGRVDWEERFMKMQQHTGEHIVSGLVHSKFGYNNVGFHLGSEDC</sequence>
<protein>
    <submittedName>
        <fullName evidence="4">Alanyl-tRNA editing protein</fullName>
    </submittedName>
</protein>
<dbReference type="GO" id="GO:0005524">
    <property type="term" value="F:ATP binding"/>
    <property type="evidence" value="ECO:0007669"/>
    <property type="project" value="InterPro"/>
</dbReference>
<dbReference type="Gene3D" id="2.40.30.130">
    <property type="match status" value="1"/>
</dbReference>
<dbReference type="InterPro" id="IPR018163">
    <property type="entry name" value="Thr/Ala-tRNA-synth_IIc_edit"/>
</dbReference>
<dbReference type="SUPFAM" id="SSF50447">
    <property type="entry name" value="Translation proteins"/>
    <property type="match status" value="1"/>
</dbReference>
<evidence type="ECO:0000256" key="1">
    <source>
        <dbReference type="ARBA" id="ARBA00022723"/>
    </source>
</evidence>
<dbReference type="InterPro" id="IPR051335">
    <property type="entry name" value="Alanyl-tRNA_Editing_Enzymes"/>
</dbReference>
<reference evidence="4" key="1">
    <citation type="journal article" date="2021" name="PeerJ">
        <title>Extensive microbial diversity within the chicken gut microbiome revealed by metagenomics and culture.</title>
        <authorList>
            <person name="Gilroy R."/>
            <person name="Ravi A."/>
            <person name="Getino M."/>
            <person name="Pursley I."/>
            <person name="Horton D.L."/>
            <person name="Alikhan N.F."/>
            <person name="Baker D."/>
            <person name="Gharbi K."/>
            <person name="Hall N."/>
            <person name="Watson M."/>
            <person name="Adriaenssens E.M."/>
            <person name="Foster-Nyarko E."/>
            <person name="Jarju S."/>
            <person name="Secka A."/>
            <person name="Antonio M."/>
            <person name="Oren A."/>
            <person name="Chaudhuri R.R."/>
            <person name="La Ragione R."/>
            <person name="Hildebrand F."/>
            <person name="Pallen M.J."/>
        </authorList>
    </citation>
    <scope>NUCLEOTIDE SEQUENCE</scope>
    <source>
        <strain evidence="4">CHK196-3914</strain>
    </source>
</reference>
<dbReference type="PANTHER" id="PTHR43462:SF1">
    <property type="entry name" value="ALANYL-TRNA EDITING PROTEIN AARSD1"/>
    <property type="match status" value="1"/>
</dbReference>
<keyword evidence="1" id="KW-0479">Metal-binding</keyword>
<name>A0A9D2G7X9_9FIRM</name>
<dbReference type="SUPFAM" id="SSF55186">
    <property type="entry name" value="ThrRS/AlaRS common domain"/>
    <property type="match status" value="1"/>
</dbReference>
<gene>
    <name evidence="4" type="ORF">H9723_06010</name>
</gene>
<comment type="caution">
    <text evidence="4">The sequence shown here is derived from an EMBL/GenBank/DDBJ whole genome shotgun (WGS) entry which is preliminary data.</text>
</comment>
<dbReference type="InterPro" id="IPR009000">
    <property type="entry name" value="Transl_B-barrel_sf"/>
</dbReference>
<dbReference type="GO" id="GO:0004813">
    <property type="term" value="F:alanine-tRNA ligase activity"/>
    <property type="evidence" value="ECO:0007669"/>
    <property type="project" value="InterPro"/>
</dbReference>
<dbReference type="PANTHER" id="PTHR43462">
    <property type="entry name" value="ALANYL-TRNA EDITING PROTEIN"/>
    <property type="match status" value="1"/>
</dbReference>
<feature type="domain" description="Alanyl-tRNA synthetase class IIc N-terminal" evidence="3">
    <location>
        <begin position="30"/>
        <end position="88"/>
    </location>
</feature>
<evidence type="ECO:0000313" key="5">
    <source>
        <dbReference type="Proteomes" id="UP000824116"/>
    </source>
</evidence>
<dbReference type="Proteomes" id="UP000824116">
    <property type="component" value="Unassembled WGS sequence"/>
</dbReference>
<dbReference type="Gene3D" id="3.30.980.10">
    <property type="entry name" value="Threonyl-trna Synthetase, Chain A, domain 2"/>
    <property type="match status" value="1"/>
</dbReference>
<dbReference type="AlphaFoldDB" id="A0A9D2G7X9"/>
<dbReference type="GO" id="GO:0046872">
    <property type="term" value="F:metal ion binding"/>
    <property type="evidence" value="ECO:0007669"/>
    <property type="project" value="UniProtKB-KW"/>
</dbReference>
<dbReference type="GO" id="GO:0002161">
    <property type="term" value="F:aminoacyl-tRNA deacylase activity"/>
    <property type="evidence" value="ECO:0007669"/>
    <property type="project" value="UniProtKB-ARBA"/>
</dbReference>
<reference evidence="4" key="2">
    <citation type="submission" date="2021-04" db="EMBL/GenBank/DDBJ databases">
        <authorList>
            <person name="Gilroy R."/>
        </authorList>
    </citation>
    <scope>NUCLEOTIDE SEQUENCE</scope>
    <source>
        <strain evidence="4">CHK196-3914</strain>
    </source>
</reference>
<organism evidence="4 5">
    <name type="scientific">Candidatus Mediterraneibacter stercoravium</name>
    <dbReference type="NCBI Taxonomy" id="2838685"/>
    <lineage>
        <taxon>Bacteria</taxon>
        <taxon>Bacillati</taxon>
        <taxon>Bacillota</taxon>
        <taxon>Clostridia</taxon>
        <taxon>Lachnospirales</taxon>
        <taxon>Lachnospiraceae</taxon>
        <taxon>Mediterraneibacter</taxon>
    </lineage>
</organism>
<feature type="non-terminal residue" evidence="4">
    <location>
        <position position="125"/>
    </location>
</feature>
<evidence type="ECO:0000256" key="2">
    <source>
        <dbReference type="ARBA" id="ARBA00022833"/>
    </source>
</evidence>
<dbReference type="EMBL" id="DXAY01000141">
    <property type="protein sequence ID" value="HIZ74779.1"/>
    <property type="molecule type" value="Genomic_DNA"/>
</dbReference>
<dbReference type="InterPro" id="IPR018164">
    <property type="entry name" value="Ala-tRNA-synth_IIc_N"/>
</dbReference>
<dbReference type="GO" id="GO:0006419">
    <property type="term" value="P:alanyl-tRNA aminoacylation"/>
    <property type="evidence" value="ECO:0007669"/>
    <property type="project" value="InterPro"/>
</dbReference>
<accession>A0A9D2G7X9</accession>